<evidence type="ECO:0000313" key="2">
    <source>
        <dbReference type="EnsemblPlants" id="MELO3C011508.2.1"/>
    </source>
</evidence>
<sequence length="66" mass="7417">MELLNCTNSPRLMSNSDSSKLSNGSLEINMKNKMKKKWTKRGKEIATYLSGDRVELLDGMVESLGH</sequence>
<proteinExistence type="predicted"/>
<dbReference type="EnsemblPlants" id="MELO3C011508.2.1">
    <property type="protein sequence ID" value="MELO3C011508.2.1"/>
    <property type="gene ID" value="MELO3C011508.2"/>
</dbReference>
<feature type="compositionally biased region" description="Polar residues" evidence="1">
    <location>
        <begin position="1"/>
        <end position="13"/>
    </location>
</feature>
<dbReference type="Gramene" id="MELO3C011508.2.1">
    <property type="protein sequence ID" value="MELO3C011508.2.1"/>
    <property type="gene ID" value="MELO3C011508.2"/>
</dbReference>
<feature type="compositionally biased region" description="Low complexity" evidence="1">
    <location>
        <begin position="14"/>
        <end position="26"/>
    </location>
</feature>
<dbReference type="AlphaFoldDB" id="A0A9I9D1C4"/>
<name>A0A9I9D1C4_CUCME</name>
<reference evidence="2" key="1">
    <citation type="submission" date="2023-03" db="UniProtKB">
        <authorList>
            <consortium name="EnsemblPlants"/>
        </authorList>
    </citation>
    <scope>IDENTIFICATION</scope>
</reference>
<feature type="region of interest" description="Disordered" evidence="1">
    <location>
        <begin position="1"/>
        <end position="26"/>
    </location>
</feature>
<accession>A0A9I9D1C4</accession>
<protein>
    <submittedName>
        <fullName evidence="2">Uncharacterized protein</fullName>
    </submittedName>
</protein>
<organism evidence="2">
    <name type="scientific">Cucumis melo</name>
    <name type="common">Muskmelon</name>
    <dbReference type="NCBI Taxonomy" id="3656"/>
    <lineage>
        <taxon>Eukaryota</taxon>
        <taxon>Viridiplantae</taxon>
        <taxon>Streptophyta</taxon>
        <taxon>Embryophyta</taxon>
        <taxon>Tracheophyta</taxon>
        <taxon>Spermatophyta</taxon>
        <taxon>Magnoliopsida</taxon>
        <taxon>eudicotyledons</taxon>
        <taxon>Gunneridae</taxon>
        <taxon>Pentapetalae</taxon>
        <taxon>rosids</taxon>
        <taxon>fabids</taxon>
        <taxon>Cucurbitales</taxon>
        <taxon>Cucurbitaceae</taxon>
        <taxon>Benincaseae</taxon>
        <taxon>Cucumis</taxon>
    </lineage>
</organism>
<evidence type="ECO:0000256" key="1">
    <source>
        <dbReference type="SAM" id="MobiDB-lite"/>
    </source>
</evidence>